<evidence type="ECO:0000256" key="2">
    <source>
        <dbReference type="SAM" id="SignalP"/>
    </source>
</evidence>
<comment type="caution">
    <text evidence="3">The sequence shown here is derived from an EMBL/GenBank/DDBJ whole genome shotgun (WGS) entry which is preliminary data.</text>
</comment>
<proteinExistence type="predicted"/>
<evidence type="ECO:0000256" key="1">
    <source>
        <dbReference type="SAM" id="Coils"/>
    </source>
</evidence>
<reference evidence="3" key="1">
    <citation type="submission" date="2016-04" db="EMBL/GenBank/DDBJ databases">
        <authorList>
            <person name="Tabuchi Yagui T.R."/>
        </authorList>
    </citation>
    <scope>NUCLEOTIDE SEQUENCE [LARGE SCALE GENOMIC DNA]</scope>
    <source>
        <strain evidence="3">NIES-26</strain>
    </source>
</reference>
<feature type="signal peptide" evidence="2">
    <location>
        <begin position="1"/>
        <end position="21"/>
    </location>
</feature>
<keyword evidence="4" id="KW-1185">Reference proteome</keyword>
<feature type="coiled-coil region" evidence="1">
    <location>
        <begin position="125"/>
        <end position="159"/>
    </location>
</feature>
<protein>
    <submittedName>
        <fullName evidence="3">Uncharacterized protein</fullName>
    </submittedName>
</protein>
<keyword evidence="2" id="KW-0732">Signal</keyword>
<name>A0A367Q2A6_9NOSO</name>
<gene>
    <name evidence="3" type="ORF">A6770_06140</name>
</gene>
<evidence type="ECO:0000313" key="3">
    <source>
        <dbReference type="EMBL" id="RCJ18155.1"/>
    </source>
</evidence>
<dbReference type="AlphaFoldDB" id="A0A367Q2A6"/>
<evidence type="ECO:0000313" key="4">
    <source>
        <dbReference type="Proteomes" id="UP000252107"/>
    </source>
</evidence>
<dbReference type="EMBL" id="LXQD01000350">
    <property type="protein sequence ID" value="RCJ18155.1"/>
    <property type="molecule type" value="Genomic_DNA"/>
</dbReference>
<feature type="chain" id="PRO_5016976623" evidence="2">
    <location>
        <begin position="22"/>
        <end position="262"/>
    </location>
</feature>
<keyword evidence="1" id="KW-0175">Coiled coil</keyword>
<sequence length="262" mass="28852">MQKTTFLTIALSFLVVLPAMAQLGQVWTDFQSYSVDLQNYLSNNLSDTLKPLEIRTQSSLSGATGELKIPNPIAAGQQIQDDITLYSISDKFENNPAVRGTSVGNEINRLLTRGSVVGLMGVNGQVRLKAKLQNTQTTLKNIEEVVKNAEENNQSIINDILGKIPGIKEAADRVTAQANASQINLQLQSIRIQGDQSKIISETLAQTVQTNQFLQYSNLNLANISQQMEESNRARRVDSSTEAARLLRTTSQMDLFGRNPDN</sequence>
<organism evidence="3 4">
    <name type="scientific">Nostoc minutum NIES-26</name>
    <dbReference type="NCBI Taxonomy" id="1844469"/>
    <lineage>
        <taxon>Bacteria</taxon>
        <taxon>Bacillati</taxon>
        <taxon>Cyanobacteriota</taxon>
        <taxon>Cyanophyceae</taxon>
        <taxon>Nostocales</taxon>
        <taxon>Nostocaceae</taxon>
        <taxon>Nostoc</taxon>
    </lineage>
</organism>
<dbReference type="Proteomes" id="UP000252107">
    <property type="component" value="Unassembled WGS sequence"/>
</dbReference>
<accession>A0A367Q2A6</accession>